<evidence type="ECO:0000313" key="4">
    <source>
        <dbReference type="Proteomes" id="UP000618579"/>
    </source>
</evidence>
<dbReference type="RefSeq" id="WP_171681613.1">
    <property type="nucleotide sequence ID" value="NZ_WHNZ01000007.1"/>
</dbReference>
<dbReference type="InterPro" id="IPR012854">
    <property type="entry name" value="Cu_amine_oxidase-like_N"/>
</dbReference>
<protein>
    <recommendedName>
        <fullName evidence="2">Copper amine oxidase-like N-terminal domain-containing protein</fullName>
    </recommendedName>
</protein>
<organism evidence="3 4">
    <name type="scientific">Paenibacillus planticolens</name>
    <dbReference type="NCBI Taxonomy" id="2654976"/>
    <lineage>
        <taxon>Bacteria</taxon>
        <taxon>Bacillati</taxon>
        <taxon>Bacillota</taxon>
        <taxon>Bacilli</taxon>
        <taxon>Bacillales</taxon>
        <taxon>Paenibacillaceae</taxon>
        <taxon>Paenibacillus</taxon>
    </lineage>
</organism>
<evidence type="ECO:0000256" key="1">
    <source>
        <dbReference type="SAM" id="SignalP"/>
    </source>
</evidence>
<comment type="caution">
    <text evidence="3">The sequence shown here is derived from an EMBL/GenBank/DDBJ whole genome shotgun (WGS) entry which is preliminary data.</text>
</comment>
<proteinExistence type="predicted"/>
<sequence>MLKRTIASTAMAAVLLAPVLIGAPVQAIENTSSHTVVKTFSLSANTGESSPYLEDGNLMVPVREIAQGLGWDVTWDGKSQEIKLVKGNSIIRLVPNRIHGTIGDFEPFLLTTPVVLKNDISFAPLRVLAARMGAETLWDSKSSMASIAIPNELQQSHLNFDFSKDNEGWKTGVADLPVAYQDKDYRINAKVDTVNLNDGTEIHGMMLSGMNRSDDLFMFMSKKLDSPAGLKPNTEYEVKLRFDMATNEAESSMGIGGGPASSVYVKAGVVDREPSVIEDSTYANTPYYRLNLDKGNQSTDGKEVALLGNIAKPDAEKSGFQLKTFERSFNVRSNAAGELYVIIGTDSGFEGLQTIYFTNIDLTLVSKG</sequence>
<name>A0ABX1ZH38_9BACL</name>
<evidence type="ECO:0000313" key="3">
    <source>
        <dbReference type="EMBL" id="NOU98732.1"/>
    </source>
</evidence>
<keyword evidence="4" id="KW-1185">Reference proteome</keyword>
<feature type="chain" id="PRO_5046246668" description="Copper amine oxidase-like N-terminal domain-containing protein" evidence="1">
    <location>
        <begin position="28"/>
        <end position="368"/>
    </location>
</feature>
<dbReference type="EMBL" id="WHNZ01000007">
    <property type="protein sequence ID" value="NOU98732.1"/>
    <property type="molecule type" value="Genomic_DNA"/>
</dbReference>
<dbReference type="InterPro" id="IPR036582">
    <property type="entry name" value="Mao_N_sf"/>
</dbReference>
<dbReference type="Proteomes" id="UP000618579">
    <property type="component" value="Unassembled WGS sequence"/>
</dbReference>
<accession>A0ABX1ZH38</accession>
<feature type="signal peptide" evidence="1">
    <location>
        <begin position="1"/>
        <end position="27"/>
    </location>
</feature>
<dbReference type="SUPFAM" id="SSF55383">
    <property type="entry name" value="Copper amine oxidase, domain N"/>
    <property type="match status" value="1"/>
</dbReference>
<dbReference type="Pfam" id="PF07833">
    <property type="entry name" value="Cu_amine_oxidN1"/>
    <property type="match status" value="1"/>
</dbReference>
<evidence type="ECO:0000259" key="2">
    <source>
        <dbReference type="Pfam" id="PF07833"/>
    </source>
</evidence>
<dbReference type="Gene3D" id="3.30.457.10">
    <property type="entry name" value="Copper amine oxidase-like, N-terminal domain"/>
    <property type="match status" value="1"/>
</dbReference>
<feature type="domain" description="Copper amine oxidase-like N-terminal" evidence="2">
    <location>
        <begin position="49"/>
        <end position="145"/>
    </location>
</feature>
<reference evidence="3 4" key="1">
    <citation type="submission" date="2019-10" db="EMBL/GenBank/DDBJ databases">
        <title>Description of Paenibacillus pedi sp. nov.</title>
        <authorList>
            <person name="Carlier A."/>
            <person name="Qi S."/>
        </authorList>
    </citation>
    <scope>NUCLEOTIDE SEQUENCE [LARGE SCALE GENOMIC DNA]</scope>
    <source>
        <strain evidence="3 4">LMG 31457</strain>
    </source>
</reference>
<gene>
    <name evidence="3" type="ORF">GC097_01675</name>
</gene>
<keyword evidence="1" id="KW-0732">Signal</keyword>